<organism evidence="1 2">
    <name type="scientific">bacterium (Candidatus Ratteibacteria) CG_4_9_14_3_um_filter_41_21</name>
    <dbReference type="NCBI Taxonomy" id="2014289"/>
    <lineage>
        <taxon>Bacteria</taxon>
        <taxon>Candidatus Ratteibacteria</taxon>
    </lineage>
</organism>
<sequence length="67" mass="7388">MKVKIPNWSGFRAFYLSILLFAFPALIKASELPTLSFNPDSSYSSGIVQVSIGEASEDVFQVKLLCD</sequence>
<name>A0A2M7YES6_9BACT</name>
<evidence type="ECO:0000313" key="2">
    <source>
        <dbReference type="Proteomes" id="UP000229213"/>
    </source>
</evidence>
<dbReference type="EMBL" id="PFWI01000225">
    <property type="protein sequence ID" value="PJA61456.1"/>
    <property type="molecule type" value="Genomic_DNA"/>
</dbReference>
<proteinExistence type="predicted"/>
<feature type="non-terminal residue" evidence="1">
    <location>
        <position position="67"/>
    </location>
</feature>
<dbReference type="Proteomes" id="UP000229213">
    <property type="component" value="Unassembled WGS sequence"/>
</dbReference>
<comment type="caution">
    <text evidence="1">The sequence shown here is derived from an EMBL/GenBank/DDBJ whole genome shotgun (WGS) entry which is preliminary data.</text>
</comment>
<protein>
    <submittedName>
        <fullName evidence="1">Uncharacterized protein</fullName>
    </submittedName>
</protein>
<accession>A0A2M7YES6</accession>
<reference evidence="2" key="1">
    <citation type="submission" date="2017-09" db="EMBL/GenBank/DDBJ databases">
        <title>Depth-based differentiation of microbial function through sediment-hosted aquifers and enrichment of novel symbionts in the deep terrestrial subsurface.</title>
        <authorList>
            <person name="Probst A.J."/>
            <person name="Ladd B."/>
            <person name="Jarett J.K."/>
            <person name="Geller-Mcgrath D.E."/>
            <person name="Sieber C.M.K."/>
            <person name="Emerson J.B."/>
            <person name="Anantharaman K."/>
            <person name="Thomas B.C."/>
            <person name="Malmstrom R."/>
            <person name="Stieglmeier M."/>
            <person name="Klingl A."/>
            <person name="Woyke T."/>
            <person name="Ryan C.M."/>
            <person name="Banfield J.F."/>
        </authorList>
    </citation>
    <scope>NUCLEOTIDE SEQUENCE [LARGE SCALE GENOMIC DNA]</scope>
</reference>
<evidence type="ECO:0000313" key="1">
    <source>
        <dbReference type="EMBL" id="PJA61456.1"/>
    </source>
</evidence>
<dbReference type="AlphaFoldDB" id="A0A2M7YES6"/>
<gene>
    <name evidence="1" type="ORF">CO162_06265</name>
</gene>